<dbReference type="AlphaFoldDB" id="A0A1E1JY51"/>
<evidence type="ECO:0000256" key="1">
    <source>
        <dbReference type="SAM" id="MobiDB-lite"/>
    </source>
</evidence>
<evidence type="ECO:0000313" key="2">
    <source>
        <dbReference type="EMBL" id="CZS90743.1"/>
    </source>
</evidence>
<feature type="region of interest" description="Disordered" evidence="1">
    <location>
        <begin position="63"/>
        <end position="105"/>
    </location>
</feature>
<reference evidence="3" key="1">
    <citation type="submission" date="2016-03" db="EMBL/GenBank/DDBJ databases">
        <authorList>
            <person name="Guldener U."/>
        </authorList>
    </citation>
    <scope>NUCLEOTIDE SEQUENCE [LARGE SCALE GENOMIC DNA]</scope>
    <source>
        <strain evidence="3">04CH-RAC-A.6.1</strain>
    </source>
</reference>
<dbReference type="Proteomes" id="UP000178912">
    <property type="component" value="Unassembled WGS sequence"/>
</dbReference>
<evidence type="ECO:0000313" key="3">
    <source>
        <dbReference type="Proteomes" id="UP000178912"/>
    </source>
</evidence>
<organism evidence="2 3">
    <name type="scientific">Rhynchosporium agropyri</name>
    <dbReference type="NCBI Taxonomy" id="914238"/>
    <lineage>
        <taxon>Eukaryota</taxon>
        <taxon>Fungi</taxon>
        <taxon>Dikarya</taxon>
        <taxon>Ascomycota</taxon>
        <taxon>Pezizomycotina</taxon>
        <taxon>Leotiomycetes</taxon>
        <taxon>Helotiales</taxon>
        <taxon>Ploettnerulaceae</taxon>
        <taxon>Rhynchosporium</taxon>
    </lineage>
</organism>
<name>A0A1E1JY51_9HELO</name>
<sequence>MTPLSKCQRGAINGAFEAAIEEGRVLNDWEDVETYLKEAYIGGDLKANAPQIFSCYLSARRNHDSRPTLPPSPVSSSSQKSQASRVPNSIEREGYSEEPSDTLPRISSKEPPCVCFFDPSSTSFELFDAKYCEGVTSYISRKFVEDKKLGKQRSYILLRWQETGPEEDRFRTRCEVIDADQVHGCDVALAKECGKFDEESVSELNFGSSESDETGK</sequence>
<dbReference type="EMBL" id="FJUX01000006">
    <property type="protein sequence ID" value="CZS90743.1"/>
    <property type="molecule type" value="Genomic_DNA"/>
</dbReference>
<protein>
    <submittedName>
        <fullName evidence="2">Uncharacterized protein</fullName>
    </submittedName>
</protein>
<keyword evidence="3" id="KW-1185">Reference proteome</keyword>
<gene>
    <name evidence="2" type="ORF">RAG0_01674</name>
</gene>
<dbReference type="OrthoDB" id="3564157at2759"/>
<proteinExistence type="predicted"/>
<feature type="compositionally biased region" description="Low complexity" evidence="1">
    <location>
        <begin position="74"/>
        <end position="87"/>
    </location>
</feature>
<accession>A0A1E1JY51</accession>